<keyword evidence="17" id="KW-1185">Reference proteome</keyword>
<keyword evidence="9 13" id="KW-0472">Membrane</keyword>
<dbReference type="Proteomes" id="UP001341840">
    <property type="component" value="Unassembled WGS sequence"/>
</dbReference>
<evidence type="ECO:0000313" key="16">
    <source>
        <dbReference type="EMBL" id="MED6144176.1"/>
    </source>
</evidence>
<evidence type="ECO:0000256" key="8">
    <source>
        <dbReference type="ARBA" id="ARBA00022989"/>
    </source>
</evidence>
<evidence type="ECO:0000259" key="14">
    <source>
        <dbReference type="Pfam" id="PF08263"/>
    </source>
</evidence>
<organism evidence="16 17">
    <name type="scientific">Stylosanthes scabra</name>
    <dbReference type="NCBI Taxonomy" id="79078"/>
    <lineage>
        <taxon>Eukaryota</taxon>
        <taxon>Viridiplantae</taxon>
        <taxon>Streptophyta</taxon>
        <taxon>Embryophyta</taxon>
        <taxon>Tracheophyta</taxon>
        <taxon>Spermatophyta</taxon>
        <taxon>Magnoliopsida</taxon>
        <taxon>eudicotyledons</taxon>
        <taxon>Gunneridae</taxon>
        <taxon>Pentapetalae</taxon>
        <taxon>rosids</taxon>
        <taxon>fabids</taxon>
        <taxon>Fabales</taxon>
        <taxon>Fabaceae</taxon>
        <taxon>Papilionoideae</taxon>
        <taxon>50 kb inversion clade</taxon>
        <taxon>dalbergioids sensu lato</taxon>
        <taxon>Dalbergieae</taxon>
        <taxon>Pterocarpus clade</taxon>
        <taxon>Stylosanthes</taxon>
    </lineage>
</organism>
<gene>
    <name evidence="16" type="ORF">PIB30_013062</name>
</gene>
<feature type="region of interest" description="Disordered" evidence="12">
    <location>
        <begin position="786"/>
        <end position="812"/>
    </location>
</feature>
<proteinExistence type="inferred from homology"/>
<dbReference type="InterPro" id="IPR001611">
    <property type="entry name" value="Leu-rich_rpt"/>
</dbReference>
<dbReference type="EMBL" id="JASCZI010090654">
    <property type="protein sequence ID" value="MED6144176.1"/>
    <property type="molecule type" value="Genomic_DNA"/>
</dbReference>
<comment type="subcellular location">
    <subcellularLocation>
        <location evidence="1">Cell membrane</location>
        <topology evidence="1">Single-pass type I membrane protein</topology>
    </subcellularLocation>
</comment>
<evidence type="ECO:0000256" key="9">
    <source>
        <dbReference type="ARBA" id="ARBA00023136"/>
    </source>
</evidence>
<evidence type="ECO:0000313" key="17">
    <source>
        <dbReference type="Proteomes" id="UP001341840"/>
    </source>
</evidence>
<keyword evidence="4" id="KW-0433">Leucine-rich repeat</keyword>
<evidence type="ECO:0000256" key="11">
    <source>
        <dbReference type="ARBA" id="ARBA00023180"/>
    </source>
</evidence>
<evidence type="ECO:0000256" key="3">
    <source>
        <dbReference type="ARBA" id="ARBA00022475"/>
    </source>
</evidence>
<keyword evidence="3" id="KW-1003">Cell membrane</keyword>
<dbReference type="Pfam" id="PF13855">
    <property type="entry name" value="LRR_8"/>
    <property type="match status" value="1"/>
</dbReference>
<dbReference type="Pfam" id="PF23598">
    <property type="entry name" value="LRR_14"/>
    <property type="match status" value="1"/>
</dbReference>
<evidence type="ECO:0000256" key="7">
    <source>
        <dbReference type="ARBA" id="ARBA00022737"/>
    </source>
</evidence>
<feature type="domain" description="Disease resistance R13L4/SHOC-2-like LRR" evidence="15">
    <location>
        <begin position="245"/>
        <end position="403"/>
    </location>
</feature>
<keyword evidence="5 13" id="KW-0812">Transmembrane</keyword>
<keyword evidence="6" id="KW-0732">Signal</keyword>
<evidence type="ECO:0000256" key="13">
    <source>
        <dbReference type="SAM" id="Phobius"/>
    </source>
</evidence>
<dbReference type="PANTHER" id="PTHR48063">
    <property type="entry name" value="LRR RECEPTOR-LIKE KINASE"/>
    <property type="match status" value="1"/>
</dbReference>
<keyword evidence="11" id="KW-0325">Glycoprotein</keyword>
<evidence type="ECO:0000256" key="12">
    <source>
        <dbReference type="SAM" id="MobiDB-lite"/>
    </source>
</evidence>
<feature type="transmembrane region" description="Helical" evidence="13">
    <location>
        <begin position="819"/>
        <end position="841"/>
    </location>
</feature>
<dbReference type="InterPro" id="IPR013210">
    <property type="entry name" value="LRR_N_plant-typ"/>
</dbReference>
<evidence type="ECO:0000256" key="6">
    <source>
        <dbReference type="ARBA" id="ARBA00022729"/>
    </source>
</evidence>
<dbReference type="SMART" id="SM00369">
    <property type="entry name" value="LRR_TYP"/>
    <property type="match status" value="6"/>
</dbReference>
<keyword evidence="10" id="KW-0675">Receptor</keyword>
<reference evidence="16 17" key="1">
    <citation type="journal article" date="2023" name="Plants (Basel)">
        <title>Bridging the Gap: Combining Genomics and Transcriptomics Approaches to Understand Stylosanthes scabra, an Orphan Legume from the Brazilian Caatinga.</title>
        <authorList>
            <person name="Ferreira-Neto J.R.C."/>
            <person name="da Silva M.D."/>
            <person name="Binneck E."/>
            <person name="de Melo N.F."/>
            <person name="da Silva R.H."/>
            <person name="de Melo A.L.T.M."/>
            <person name="Pandolfi V."/>
            <person name="Bustamante F.O."/>
            <person name="Brasileiro-Vidal A.C."/>
            <person name="Benko-Iseppon A.M."/>
        </authorList>
    </citation>
    <scope>NUCLEOTIDE SEQUENCE [LARGE SCALE GENOMIC DNA]</scope>
    <source>
        <tissue evidence="16">Leaves</tissue>
    </source>
</reference>
<dbReference type="InterPro" id="IPR046956">
    <property type="entry name" value="RLP23-like"/>
</dbReference>
<comment type="similarity">
    <text evidence="2">Belongs to the RLP family.</text>
</comment>
<dbReference type="PRINTS" id="PR00019">
    <property type="entry name" value="LEURICHRPT"/>
</dbReference>
<dbReference type="Pfam" id="PF08263">
    <property type="entry name" value="LRRNT_2"/>
    <property type="match status" value="1"/>
</dbReference>
<name>A0ABU6T7M5_9FABA</name>
<dbReference type="PANTHER" id="PTHR48063:SF52">
    <property type="entry name" value="LRR RECEPTOR-LIKE KINASE FAMILY PROTEIN"/>
    <property type="match status" value="1"/>
</dbReference>
<evidence type="ECO:0000256" key="1">
    <source>
        <dbReference type="ARBA" id="ARBA00004251"/>
    </source>
</evidence>
<protein>
    <recommendedName>
        <fullName evidence="18">Leucine-rich repeat-containing N-terminal plant-type domain-containing protein</fullName>
    </recommendedName>
</protein>
<evidence type="ECO:0000256" key="10">
    <source>
        <dbReference type="ARBA" id="ARBA00023170"/>
    </source>
</evidence>
<dbReference type="Pfam" id="PF00560">
    <property type="entry name" value="LRR_1"/>
    <property type="match status" value="6"/>
</dbReference>
<feature type="domain" description="Leucine-rich repeat-containing N-terminal plant-type" evidence="14">
    <location>
        <begin position="11"/>
        <end position="48"/>
    </location>
</feature>
<comment type="caution">
    <text evidence="16">The sequence shown here is derived from an EMBL/GenBank/DDBJ whole genome shotgun (WGS) entry which is preliminary data.</text>
</comment>
<evidence type="ECO:0000256" key="2">
    <source>
        <dbReference type="ARBA" id="ARBA00009592"/>
    </source>
</evidence>
<sequence length="878" mass="98646">MSNSKVLCNHKDMTTLLDFKQGIIDPSGSLSSWLAKQDCCQWKGVQCNNITGRVIELNLPCHTVPSTFSYIDDKSHCLTGEIHLSTLLDIEFLNYLNLSNNDFKIPQYNYYSMHSHICDNSKECGNFSMLNYLDLSYNYDLLVDNLNWISNFSSLQYLDLSGIDLHKETNHWLRLMTLLPSLSELYLSGCQLGNIYPSLQYANITSLKVLDFSDNDFVSTQFPIWVFNLSSDISHIDLSLNFLHGQLPKTLLNLQSLSFLDLSINNLDGPLSDWLGQIQQLKYLNLYHNSFSGSIPTNLGNLSSLTSLDLNSNNLDGDLPESLGNLFNLEGLNILDNLLTGNISERNFHSLSNLKELSFSSPTLTYDFDPKWNPPFQLEVLQFRFLGLPTWLYTQTSLKVLTIGNSMASFEPLDKFWKFAAQLEFLSLGNVSINADMSNVLLNSKVVWLEADNLRGGVPQLSPNVTFLTLYYDSLSGPLSPLLCQNMNGESNLKLLDIGSNMLSGEIPDCWMNWKSLLYVGLEGNNLTGKIPPSIGTLSNLIVLNLVNNKLFGEVPISLLNCKNLWILNLSGNKFSGTLPKWIGQSVKVLILRSNQFSGSIPTEICQLHWLKILDFAKNRLLGPIPDCLHNMTSMISKYASIDEFFITIPIWKTIQMFRFGLTLYTKGTEFSYVNSMYVIDLSNNSLSGMMPSELFSLARLQSLNLSHNQLTGMLSQEIGNLKQLESLDISSNQLSGQIPQSLSSLTFLGALNLSFNNFMGKIPSGTQLQGFTNLSYMGNPELCGPPLSKPCGPQDEEPHNSATQVGGGDDDDDDDKSWFYMGLGIGFATGFWGVLGTILFNRKCRHAYFRFLGQLHEMMMLKMNSISWHLRNFYRDN</sequence>
<dbReference type="InterPro" id="IPR003591">
    <property type="entry name" value="Leu-rich_rpt_typical-subtyp"/>
</dbReference>
<evidence type="ECO:0000256" key="4">
    <source>
        <dbReference type="ARBA" id="ARBA00022614"/>
    </source>
</evidence>
<evidence type="ECO:0000259" key="15">
    <source>
        <dbReference type="Pfam" id="PF23598"/>
    </source>
</evidence>
<evidence type="ECO:0008006" key="18">
    <source>
        <dbReference type="Google" id="ProtNLM"/>
    </source>
</evidence>
<accession>A0ABU6T7M5</accession>
<dbReference type="SUPFAM" id="SSF52047">
    <property type="entry name" value="RNI-like"/>
    <property type="match status" value="1"/>
</dbReference>
<keyword evidence="8 13" id="KW-1133">Transmembrane helix</keyword>
<evidence type="ECO:0000256" key="5">
    <source>
        <dbReference type="ARBA" id="ARBA00022692"/>
    </source>
</evidence>
<dbReference type="SUPFAM" id="SSF52058">
    <property type="entry name" value="L domain-like"/>
    <property type="match status" value="2"/>
</dbReference>
<dbReference type="InterPro" id="IPR032675">
    <property type="entry name" value="LRR_dom_sf"/>
</dbReference>
<dbReference type="Gene3D" id="3.80.10.10">
    <property type="entry name" value="Ribonuclease Inhibitor"/>
    <property type="match status" value="3"/>
</dbReference>
<dbReference type="InterPro" id="IPR055414">
    <property type="entry name" value="LRR_R13L4/SHOC2-like"/>
</dbReference>
<keyword evidence="7" id="KW-0677">Repeat</keyword>